<evidence type="ECO:0000256" key="1">
    <source>
        <dbReference type="ARBA" id="ARBA00004651"/>
    </source>
</evidence>
<dbReference type="Pfam" id="PF00001">
    <property type="entry name" value="7tm_1"/>
    <property type="match status" value="1"/>
</dbReference>
<dbReference type="PROSITE" id="PS50262">
    <property type="entry name" value="G_PROTEIN_RECEP_F1_2"/>
    <property type="match status" value="1"/>
</dbReference>
<keyword evidence="4 10" id="KW-1133">Transmembrane helix</keyword>
<keyword evidence="6 10" id="KW-0472">Membrane</keyword>
<keyword evidence="7 9" id="KW-0675">Receptor</keyword>
<dbReference type="PANTHER" id="PTHR24226">
    <property type="entry name" value="G-PROTEIN COUPLED RECEPTOR 182 AND ESTROGEN RECEPTOR 1"/>
    <property type="match status" value="1"/>
</dbReference>
<keyword evidence="13" id="KW-1185">Reference proteome</keyword>
<gene>
    <name evidence="12" type="ORF">RIMI_LOCUS3228084</name>
</gene>
<accession>A0ABN9KXJ8</accession>
<feature type="transmembrane region" description="Helical" evidence="10">
    <location>
        <begin position="153"/>
        <end position="174"/>
    </location>
</feature>
<dbReference type="InterPro" id="IPR017452">
    <property type="entry name" value="GPCR_Rhodpsn_7TM"/>
</dbReference>
<feature type="transmembrane region" description="Helical" evidence="10">
    <location>
        <begin position="34"/>
        <end position="59"/>
    </location>
</feature>
<dbReference type="InterPro" id="IPR047143">
    <property type="entry name" value="GPER1-like"/>
</dbReference>
<evidence type="ECO:0000256" key="7">
    <source>
        <dbReference type="ARBA" id="ARBA00023170"/>
    </source>
</evidence>
<keyword evidence="2" id="KW-1003">Cell membrane</keyword>
<dbReference type="InterPro" id="IPR000276">
    <property type="entry name" value="GPCR_Rhodpsn"/>
</dbReference>
<keyword evidence="8 9" id="KW-0807">Transducer</keyword>
<comment type="similarity">
    <text evidence="9">Belongs to the G-protein coupled receptor 1 family.</text>
</comment>
<reference evidence="12" key="1">
    <citation type="submission" date="2023-07" db="EMBL/GenBank/DDBJ databases">
        <authorList>
            <person name="Stuckert A."/>
        </authorList>
    </citation>
    <scope>NUCLEOTIDE SEQUENCE</scope>
</reference>
<dbReference type="SUPFAM" id="SSF81321">
    <property type="entry name" value="Family A G protein-coupled receptor-like"/>
    <property type="match status" value="1"/>
</dbReference>
<evidence type="ECO:0000313" key="12">
    <source>
        <dbReference type="EMBL" id="CAJ0928005.1"/>
    </source>
</evidence>
<dbReference type="PRINTS" id="PR00643">
    <property type="entry name" value="G10DORPHANR"/>
</dbReference>
<dbReference type="PRINTS" id="PR00237">
    <property type="entry name" value="GPCRRHODOPSN"/>
</dbReference>
<protein>
    <recommendedName>
        <fullName evidence="11">G-protein coupled receptors family 1 profile domain-containing protein</fullName>
    </recommendedName>
</protein>
<evidence type="ECO:0000259" key="11">
    <source>
        <dbReference type="PROSITE" id="PS50262"/>
    </source>
</evidence>
<feature type="domain" description="G-protein coupled receptors family 1 profile" evidence="11">
    <location>
        <begin position="50"/>
        <end position="300"/>
    </location>
</feature>
<name>A0ABN9KXJ8_9NEOB</name>
<dbReference type="CDD" id="cd14988">
    <property type="entry name" value="7tmA_GPR182"/>
    <property type="match status" value="1"/>
</dbReference>
<dbReference type="PANTHER" id="PTHR24226:SF0">
    <property type="entry name" value="G-PROTEIN COUPLED RECEPTOR 182"/>
    <property type="match status" value="1"/>
</dbReference>
<comment type="caution">
    <text evidence="12">The sequence shown here is derived from an EMBL/GenBank/DDBJ whole genome shotgun (WGS) entry which is preliminary data.</text>
</comment>
<comment type="subcellular location">
    <subcellularLocation>
        <location evidence="1">Cell membrane</location>
        <topology evidence="1">Multi-pass membrane protein</topology>
    </subcellularLocation>
</comment>
<evidence type="ECO:0000256" key="10">
    <source>
        <dbReference type="SAM" id="Phobius"/>
    </source>
</evidence>
<feature type="transmembrane region" description="Helical" evidence="10">
    <location>
        <begin position="276"/>
        <end position="303"/>
    </location>
</feature>
<evidence type="ECO:0000256" key="6">
    <source>
        <dbReference type="ARBA" id="ARBA00023136"/>
    </source>
</evidence>
<feature type="transmembrane region" description="Helical" evidence="10">
    <location>
        <begin position="239"/>
        <end position="256"/>
    </location>
</feature>
<feature type="transmembrane region" description="Helical" evidence="10">
    <location>
        <begin position="194"/>
        <end position="219"/>
    </location>
</feature>
<evidence type="ECO:0000256" key="8">
    <source>
        <dbReference type="ARBA" id="ARBA00023224"/>
    </source>
</evidence>
<dbReference type="EMBL" id="CAUEEQ010004777">
    <property type="protein sequence ID" value="CAJ0928005.1"/>
    <property type="molecule type" value="Genomic_DNA"/>
</dbReference>
<proteinExistence type="inferred from homology"/>
<sequence>MAEENIHNFTELLHFLNSSFSLCAVDLDEGVKKIFLFILYLVTFVLGLAGNLLVVWVNWQSRRRKSSINLYILNMAVADLGVVFSLPFWMLEAMLDYTWLWGKFLCKFTHYFYFANMFSSIYFLTALSVDRYLTLTSSSVFWQQNQQKIRKALCIGIWVISAILPIPEVIHMQLVDIIDPECMFMAPFETYDEWALAVTLMTIILGFLLPFFIILIFNVMTACHIRKSRRPESNRHCRLIYAYILTFLLSWLPYHSTQITLVLHGSHIYLNCHATAVLYFLYDVIDCISLFHCMANPILYNVFSKDFRGRFISAVVKYIPKEKQGYRHTIRFTNDHDQRYDLAVIIVKAQHSGDVTAVLCFHFMAGSQSVREADGKGPDGHRNPRVCEVYETELRVYDVYGAELRVYEVYEAKPYVYEVYGAEQRVYEVYRMETRVYEVYGAGMHLCEVYRTETCVYEVYGAESCVCT</sequence>
<feature type="transmembrane region" description="Helical" evidence="10">
    <location>
        <begin position="71"/>
        <end position="91"/>
    </location>
</feature>
<feature type="transmembrane region" description="Helical" evidence="10">
    <location>
        <begin position="111"/>
        <end position="133"/>
    </location>
</feature>
<evidence type="ECO:0000313" key="13">
    <source>
        <dbReference type="Proteomes" id="UP001176940"/>
    </source>
</evidence>
<evidence type="ECO:0000256" key="5">
    <source>
        <dbReference type="ARBA" id="ARBA00023040"/>
    </source>
</evidence>
<evidence type="ECO:0000256" key="3">
    <source>
        <dbReference type="ARBA" id="ARBA00022692"/>
    </source>
</evidence>
<evidence type="ECO:0000256" key="2">
    <source>
        <dbReference type="ARBA" id="ARBA00022475"/>
    </source>
</evidence>
<evidence type="ECO:0000256" key="9">
    <source>
        <dbReference type="RuleBase" id="RU000688"/>
    </source>
</evidence>
<keyword evidence="3 9" id="KW-0812">Transmembrane</keyword>
<dbReference type="PROSITE" id="PS00237">
    <property type="entry name" value="G_PROTEIN_RECEP_F1_1"/>
    <property type="match status" value="1"/>
</dbReference>
<dbReference type="Proteomes" id="UP001176940">
    <property type="component" value="Unassembled WGS sequence"/>
</dbReference>
<evidence type="ECO:0000256" key="4">
    <source>
        <dbReference type="ARBA" id="ARBA00022989"/>
    </source>
</evidence>
<organism evidence="12 13">
    <name type="scientific">Ranitomeya imitator</name>
    <name type="common">mimic poison frog</name>
    <dbReference type="NCBI Taxonomy" id="111125"/>
    <lineage>
        <taxon>Eukaryota</taxon>
        <taxon>Metazoa</taxon>
        <taxon>Chordata</taxon>
        <taxon>Craniata</taxon>
        <taxon>Vertebrata</taxon>
        <taxon>Euteleostomi</taxon>
        <taxon>Amphibia</taxon>
        <taxon>Batrachia</taxon>
        <taxon>Anura</taxon>
        <taxon>Neobatrachia</taxon>
        <taxon>Hyloidea</taxon>
        <taxon>Dendrobatidae</taxon>
        <taxon>Dendrobatinae</taxon>
        <taxon>Ranitomeya</taxon>
    </lineage>
</organism>
<dbReference type="Gene3D" id="1.20.1070.10">
    <property type="entry name" value="Rhodopsin 7-helix transmembrane proteins"/>
    <property type="match status" value="1"/>
</dbReference>
<dbReference type="InterPro" id="IPR001350">
    <property type="entry name" value="G10D_rcpt"/>
</dbReference>
<keyword evidence="5 9" id="KW-0297">G-protein coupled receptor</keyword>